<protein>
    <submittedName>
        <fullName evidence="1">Uncharacterized protein</fullName>
    </submittedName>
</protein>
<reference evidence="1" key="2">
    <citation type="submission" date="2025-03" db="EMBL/GenBank/DDBJ databases">
        <authorList>
            <consortium name="ELIXIR-Norway"/>
            <consortium name="Elixir Norway"/>
        </authorList>
    </citation>
    <scope>NUCLEOTIDE SEQUENCE</scope>
</reference>
<reference evidence="1" key="1">
    <citation type="submission" date="2023-05" db="EMBL/GenBank/DDBJ databases">
        <authorList>
            <consortium name="ELIXIR-Norway"/>
        </authorList>
    </citation>
    <scope>NUCLEOTIDE SEQUENCE</scope>
</reference>
<sequence length="142" mass="15056">LLRSALLGSVSSARAPGSRSCRSGREGAEGADRAPRTLPAWSGRGGRSGSAESVASPQRAGDTRAPRALARCDPPRLRAGPGLRFLLAEPRRSPPRKLGKTGESWESRAETHPDVPSAPKRLPTPRSLGSSSFTMNLAHAWR</sequence>
<gene>
    <name evidence="1" type="ORF">MRATA1EN22A_LOCUS25708</name>
</gene>
<feature type="non-terminal residue" evidence="1">
    <location>
        <position position="1"/>
    </location>
</feature>
<accession>A0AC60A1H9</accession>
<proteinExistence type="predicted"/>
<evidence type="ECO:0000313" key="2">
    <source>
        <dbReference type="Proteomes" id="UP001162501"/>
    </source>
</evidence>
<dbReference type="Proteomes" id="UP001162501">
    <property type="component" value="Chromosome 6"/>
</dbReference>
<evidence type="ECO:0000313" key="1">
    <source>
        <dbReference type="EMBL" id="CAN0543667.1"/>
    </source>
</evidence>
<organism evidence="1 2">
    <name type="scientific">Rangifer tarandus platyrhynchus</name>
    <name type="common">Svalbard reindeer</name>
    <dbReference type="NCBI Taxonomy" id="3082113"/>
    <lineage>
        <taxon>Eukaryota</taxon>
        <taxon>Metazoa</taxon>
        <taxon>Chordata</taxon>
        <taxon>Craniata</taxon>
        <taxon>Vertebrata</taxon>
        <taxon>Euteleostomi</taxon>
        <taxon>Mammalia</taxon>
        <taxon>Eutheria</taxon>
        <taxon>Laurasiatheria</taxon>
        <taxon>Artiodactyla</taxon>
        <taxon>Ruminantia</taxon>
        <taxon>Pecora</taxon>
        <taxon>Cervidae</taxon>
        <taxon>Odocoileinae</taxon>
        <taxon>Rangifer</taxon>
    </lineage>
</organism>
<dbReference type="EMBL" id="OX596090">
    <property type="protein sequence ID" value="CAN0543667.1"/>
    <property type="molecule type" value="Genomic_DNA"/>
</dbReference>
<name>A0AC60A1H9_RANTA</name>